<organism evidence="1 2">
    <name type="scientific">Pyrodictium abyssi</name>
    <dbReference type="NCBI Taxonomy" id="54256"/>
    <lineage>
        <taxon>Archaea</taxon>
        <taxon>Thermoproteota</taxon>
        <taxon>Thermoprotei</taxon>
        <taxon>Desulfurococcales</taxon>
        <taxon>Pyrodictiaceae</taxon>
        <taxon>Pyrodictium</taxon>
    </lineage>
</organism>
<sequence length="150" mass="17026">MATEAQKVIPRDAKTPGAQEMSLSVARAVDSILDILRGLAPHERILALKEVEARIRPTASEEEIVRKVSRYGRIYAVYVRASLPDGEYKVRTEAKRAIYEPVYENGDVKVRRDRKSSLRIPIPKWVYEALGEPLFVRIRIEGSRIVVEPA</sequence>
<proteinExistence type="predicted"/>
<dbReference type="RefSeq" id="WP_338250068.1">
    <property type="nucleotide sequence ID" value="NZ_AP028907.1"/>
</dbReference>
<dbReference type="GeneID" id="89290168"/>
<evidence type="ECO:0000313" key="2">
    <source>
        <dbReference type="Proteomes" id="UP001341135"/>
    </source>
</evidence>
<name>A0ABN6ZVG0_9CREN</name>
<accession>A0ABN6ZVG0</accession>
<evidence type="ECO:0000313" key="1">
    <source>
        <dbReference type="EMBL" id="BES82597.1"/>
    </source>
</evidence>
<keyword evidence="2" id="KW-1185">Reference proteome</keyword>
<protein>
    <submittedName>
        <fullName evidence="1">Uncharacterized protein</fullName>
    </submittedName>
</protein>
<dbReference type="EMBL" id="AP028907">
    <property type="protein sequence ID" value="BES82597.1"/>
    <property type="molecule type" value="Genomic_DNA"/>
</dbReference>
<reference evidence="1 2" key="1">
    <citation type="submission" date="2023-09" db="EMBL/GenBank/DDBJ databases">
        <title>Pyrofollis japonicus gen. nov. sp. nov., a novel member of the family Pyrodictiaceae isolated from the Iheya North hydrothermal field.</title>
        <authorList>
            <person name="Miyazaki U."/>
            <person name="Sanari M."/>
            <person name="Tame A."/>
            <person name="Kitajima M."/>
            <person name="Okamoto A."/>
            <person name="Sawayama S."/>
            <person name="Miyazaki J."/>
            <person name="Takai K."/>
            <person name="Nakagawa S."/>
        </authorList>
    </citation>
    <scope>NUCLEOTIDE SEQUENCE [LARGE SCALE GENOMIC DNA]</scope>
    <source>
        <strain evidence="1 2">AV2</strain>
    </source>
</reference>
<gene>
    <name evidence="1" type="ORF">PABY_21640</name>
</gene>
<dbReference type="Proteomes" id="UP001341135">
    <property type="component" value="Chromosome"/>
</dbReference>